<dbReference type="AlphaFoldDB" id="A0ABD1SBV8"/>
<dbReference type="EMBL" id="JBFOLK010000007">
    <property type="protein sequence ID" value="KAL2498250.1"/>
    <property type="molecule type" value="Genomic_DNA"/>
</dbReference>
<feature type="region of interest" description="Disordered" evidence="2">
    <location>
        <begin position="270"/>
        <end position="339"/>
    </location>
</feature>
<gene>
    <name evidence="4" type="ORF">Adt_23800</name>
</gene>
<feature type="region of interest" description="Disordered" evidence="2">
    <location>
        <begin position="1"/>
        <end position="52"/>
    </location>
</feature>
<feature type="compositionally biased region" description="Polar residues" evidence="2">
    <location>
        <begin position="39"/>
        <end position="50"/>
    </location>
</feature>
<feature type="coiled-coil region" evidence="1">
    <location>
        <begin position="493"/>
        <end position="520"/>
    </location>
</feature>
<dbReference type="Pfam" id="PF04195">
    <property type="entry name" value="Transposase_28"/>
    <property type="match status" value="1"/>
</dbReference>
<accession>A0ABD1SBV8</accession>
<evidence type="ECO:0000259" key="3">
    <source>
        <dbReference type="Pfam" id="PF04195"/>
    </source>
</evidence>
<feature type="domain" description="Transposase (putative) gypsy type" evidence="3">
    <location>
        <begin position="124"/>
        <end position="163"/>
    </location>
</feature>
<proteinExistence type="predicted"/>
<evidence type="ECO:0000256" key="2">
    <source>
        <dbReference type="SAM" id="MobiDB-lite"/>
    </source>
</evidence>
<evidence type="ECO:0000313" key="5">
    <source>
        <dbReference type="Proteomes" id="UP001604336"/>
    </source>
</evidence>
<dbReference type="InterPro" id="IPR007321">
    <property type="entry name" value="Transposase_28"/>
</dbReference>
<evidence type="ECO:0000256" key="1">
    <source>
        <dbReference type="SAM" id="Coils"/>
    </source>
</evidence>
<keyword evidence="1" id="KW-0175">Coiled coil</keyword>
<feature type="compositionally biased region" description="Polar residues" evidence="2">
    <location>
        <begin position="8"/>
        <end position="26"/>
    </location>
</feature>
<feature type="compositionally biased region" description="Basic and acidic residues" evidence="2">
    <location>
        <begin position="311"/>
        <end position="326"/>
    </location>
</feature>
<keyword evidence="5" id="KW-1185">Reference proteome</keyword>
<dbReference type="Proteomes" id="UP001604336">
    <property type="component" value="Unassembled WGS sequence"/>
</dbReference>
<comment type="caution">
    <text evidence="4">The sequence shown here is derived from an EMBL/GenBank/DDBJ whole genome shotgun (WGS) entry which is preliminary data.</text>
</comment>
<organism evidence="4 5">
    <name type="scientific">Abeliophyllum distichum</name>
    <dbReference type="NCBI Taxonomy" id="126358"/>
    <lineage>
        <taxon>Eukaryota</taxon>
        <taxon>Viridiplantae</taxon>
        <taxon>Streptophyta</taxon>
        <taxon>Embryophyta</taxon>
        <taxon>Tracheophyta</taxon>
        <taxon>Spermatophyta</taxon>
        <taxon>Magnoliopsida</taxon>
        <taxon>eudicotyledons</taxon>
        <taxon>Gunneridae</taxon>
        <taxon>Pentapetalae</taxon>
        <taxon>asterids</taxon>
        <taxon>lamiids</taxon>
        <taxon>Lamiales</taxon>
        <taxon>Oleaceae</taxon>
        <taxon>Forsythieae</taxon>
        <taxon>Abeliophyllum</taxon>
    </lineage>
</organism>
<evidence type="ECO:0000313" key="4">
    <source>
        <dbReference type="EMBL" id="KAL2498250.1"/>
    </source>
</evidence>
<reference evidence="5" key="1">
    <citation type="submission" date="2024-07" db="EMBL/GenBank/DDBJ databases">
        <title>Two chromosome-level genome assemblies of Korean endemic species Abeliophyllum distichum and Forsythia ovata (Oleaceae).</title>
        <authorList>
            <person name="Jang H."/>
        </authorList>
    </citation>
    <scope>NUCLEOTIDE SEQUENCE [LARGE SCALE GENOMIC DNA]</scope>
</reference>
<protein>
    <submittedName>
        <fullName evidence="4">Plus3 domain-containing protein</fullName>
    </submittedName>
</protein>
<name>A0ABD1SBV8_9LAMI</name>
<sequence>MSSECDDSQNQSDVRTNPSIQGESPLSSSSSETVGEVNQGPSASWLSTPSAGGRGVCPTIPLKKVVDNKRIDAGVPEMRGSLDKMDASTARALYEELRHLRQKRRAPGPEECANDLPEEFVDIYEPAMQQGLLLPMHHFFREVLRDWNLAPCQITPNGWGQMVALYLLWVVAEAGGNLTPREFEFIYRICRSAGWYNVSPWPDCGNPPIPKRNQGELRSKCDKIRALSSDFRSLSNLLKDDNLLASCGLMAFRFKGVPALRLVRPASGEGSLAQASRHEASGPSQEGKRVAEGAEEVSTQKRKAPAAAEGLMRDARKARQTEEGRRSSPSLDVKIDGADNSASSVGQKCHFCISERRKELPTLVMEMLPSHPSIVVVSVQRYWTPSWEKATEEATVYERLQLNEVNLVRGFVLAKEIFSAFKSFDAEEDKSKKFAKDLKAMGIEKAQLESDKRALQFKLDLKRAEEAQKLAEDRTLVAETVLATANSSLEVAIVDNEKSLAAAKLELEKVRAERPDAEAKAVEAYQNVFMYTLEYQDLTQRLMTVGGEQLVERIMEVHPEWDISFLREALA</sequence>
<feature type="compositionally biased region" description="Basic and acidic residues" evidence="2">
    <location>
        <begin position="276"/>
        <end position="292"/>
    </location>
</feature>